<gene>
    <name evidence="1" type="ORF">LCGC14_1996990</name>
</gene>
<comment type="caution">
    <text evidence="1">The sequence shown here is derived from an EMBL/GenBank/DDBJ whole genome shotgun (WGS) entry which is preliminary data.</text>
</comment>
<proteinExistence type="predicted"/>
<evidence type="ECO:0000313" key="1">
    <source>
        <dbReference type="EMBL" id="KKL81215.1"/>
    </source>
</evidence>
<reference evidence="1" key="1">
    <citation type="journal article" date="2015" name="Nature">
        <title>Complex archaea that bridge the gap between prokaryotes and eukaryotes.</title>
        <authorList>
            <person name="Spang A."/>
            <person name="Saw J.H."/>
            <person name="Jorgensen S.L."/>
            <person name="Zaremba-Niedzwiedzka K."/>
            <person name="Martijn J."/>
            <person name="Lind A.E."/>
            <person name="van Eijk R."/>
            <person name="Schleper C."/>
            <person name="Guy L."/>
            <person name="Ettema T.J."/>
        </authorList>
    </citation>
    <scope>NUCLEOTIDE SEQUENCE</scope>
</reference>
<name>A0A0F9HHU3_9ZZZZ</name>
<dbReference type="EMBL" id="LAZR01022630">
    <property type="protein sequence ID" value="KKL81215.1"/>
    <property type="molecule type" value="Genomic_DNA"/>
</dbReference>
<accession>A0A0F9HHU3</accession>
<sequence>MAEEKMPHPGHENHLCFLQNSGFLKNSWDDYKELIKEGEYVCKGCGRVAKSGSSLCMPEKL</sequence>
<protein>
    <submittedName>
        <fullName evidence="1">Uncharacterized protein</fullName>
    </submittedName>
</protein>
<dbReference type="AlphaFoldDB" id="A0A0F9HHU3"/>
<organism evidence="1">
    <name type="scientific">marine sediment metagenome</name>
    <dbReference type="NCBI Taxonomy" id="412755"/>
    <lineage>
        <taxon>unclassified sequences</taxon>
        <taxon>metagenomes</taxon>
        <taxon>ecological metagenomes</taxon>
    </lineage>
</organism>